<protein>
    <submittedName>
        <fullName evidence="3">DNA-binding transcriptional regulator, XRE-family HTH domain</fullName>
    </submittedName>
</protein>
<dbReference type="PANTHER" id="PTHR46797:SF1">
    <property type="entry name" value="METHYLPHOSPHONATE SYNTHASE"/>
    <property type="match status" value="1"/>
</dbReference>
<evidence type="ECO:0000259" key="2">
    <source>
        <dbReference type="PROSITE" id="PS50943"/>
    </source>
</evidence>
<dbReference type="STRING" id="1122934.SAMN02745691_00282"/>
<dbReference type="Gene3D" id="1.10.260.40">
    <property type="entry name" value="lambda repressor-like DNA-binding domains"/>
    <property type="match status" value="1"/>
</dbReference>
<organism evidence="3 4">
    <name type="scientific">Parasporobacterium paucivorans DSM 15970</name>
    <dbReference type="NCBI Taxonomy" id="1122934"/>
    <lineage>
        <taxon>Bacteria</taxon>
        <taxon>Bacillati</taxon>
        <taxon>Bacillota</taxon>
        <taxon>Clostridia</taxon>
        <taxon>Lachnospirales</taxon>
        <taxon>Lachnospiraceae</taxon>
        <taxon>Parasporobacterium</taxon>
    </lineage>
</organism>
<accession>A0A1M6B7T2</accession>
<evidence type="ECO:0000313" key="4">
    <source>
        <dbReference type="Proteomes" id="UP000184342"/>
    </source>
</evidence>
<dbReference type="PANTHER" id="PTHR46797">
    <property type="entry name" value="HTH-TYPE TRANSCRIPTIONAL REGULATOR"/>
    <property type="match status" value="1"/>
</dbReference>
<dbReference type="InterPro" id="IPR001387">
    <property type="entry name" value="Cro/C1-type_HTH"/>
</dbReference>
<feature type="domain" description="HTH cro/C1-type" evidence="2">
    <location>
        <begin position="9"/>
        <end position="63"/>
    </location>
</feature>
<dbReference type="OrthoDB" id="428540at2"/>
<reference evidence="3 4" key="1">
    <citation type="submission" date="2016-11" db="EMBL/GenBank/DDBJ databases">
        <authorList>
            <person name="Jaros S."/>
            <person name="Januszkiewicz K."/>
            <person name="Wedrychowicz H."/>
        </authorList>
    </citation>
    <scope>NUCLEOTIDE SEQUENCE [LARGE SCALE GENOMIC DNA]</scope>
    <source>
        <strain evidence="3 4">DSM 15970</strain>
    </source>
</reference>
<dbReference type="InterPro" id="IPR050807">
    <property type="entry name" value="TransReg_Diox_bact_type"/>
</dbReference>
<dbReference type="PROSITE" id="PS50943">
    <property type="entry name" value="HTH_CROC1"/>
    <property type="match status" value="1"/>
</dbReference>
<dbReference type="GO" id="GO:0003700">
    <property type="term" value="F:DNA-binding transcription factor activity"/>
    <property type="evidence" value="ECO:0007669"/>
    <property type="project" value="TreeGrafter"/>
</dbReference>
<dbReference type="CDD" id="cd00093">
    <property type="entry name" value="HTH_XRE"/>
    <property type="match status" value="1"/>
</dbReference>
<dbReference type="SUPFAM" id="SSF47413">
    <property type="entry name" value="lambda repressor-like DNA-binding domains"/>
    <property type="match status" value="1"/>
</dbReference>
<sequence length="69" mass="7685">MDIKIIYHIAQIRYNKGLTLAELEKISGVSDSQISEIENGNRNPSILTLARIAIALNVDIGELFTIYPI</sequence>
<keyword evidence="1 3" id="KW-0238">DNA-binding</keyword>
<evidence type="ECO:0000313" key="3">
    <source>
        <dbReference type="EMBL" id="SHI44775.1"/>
    </source>
</evidence>
<dbReference type="RefSeq" id="WP_073992576.1">
    <property type="nucleotide sequence ID" value="NZ_FQYT01000003.1"/>
</dbReference>
<dbReference type="Pfam" id="PF01381">
    <property type="entry name" value="HTH_3"/>
    <property type="match status" value="1"/>
</dbReference>
<dbReference type="GO" id="GO:0005829">
    <property type="term" value="C:cytosol"/>
    <property type="evidence" value="ECO:0007669"/>
    <property type="project" value="TreeGrafter"/>
</dbReference>
<gene>
    <name evidence="3" type="ORF">SAMN02745691_00282</name>
</gene>
<name>A0A1M6B7T2_9FIRM</name>
<dbReference type="AlphaFoldDB" id="A0A1M6B7T2"/>
<dbReference type="SMART" id="SM00530">
    <property type="entry name" value="HTH_XRE"/>
    <property type="match status" value="1"/>
</dbReference>
<dbReference type="InterPro" id="IPR010982">
    <property type="entry name" value="Lambda_DNA-bd_dom_sf"/>
</dbReference>
<proteinExistence type="predicted"/>
<keyword evidence="4" id="KW-1185">Reference proteome</keyword>
<dbReference type="GO" id="GO:0003677">
    <property type="term" value="F:DNA binding"/>
    <property type="evidence" value="ECO:0007669"/>
    <property type="project" value="UniProtKB-KW"/>
</dbReference>
<dbReference type="Proteomes" id="UP000184342">
    <property type="component" value="Unassembled WGS sequence"/>
</dbReference>
<dbReference type="EMBL" id="FQYT01000003">
    <property type="protein sequence ID" value="SHI44775.1"/>
    <property type="molecule type" value="Genomic_DNA"/>
</dbReference>
<evidence type="ECO:0000256" key="1">
    <source>
        <dbReference type="ARBA" id="ARBA00023125"/>
    </source>
</evidence>